<dbReference type="EMBL" id="AHMO02000010">
    <property type="protein sequence ID" value="EQA43764.1"/>
    <property type="molecule type" value="Genomic_DNA"/>
</dbReference>
<reference evidence="1" key="1">
    <citation type="submission" date="2013-05" db="EMBL/GenBank/DDBJ databases">
        <authorList>
            <person name="Harkins D.M."/>
            <person name="Durkin A.S."/>
            <person name="Brinkac L.M."/>
            <person name="Haft D.H."/>
            <person name="Selengut J.D."/>
            <person name="Sanka R."/>
            <person name="DePew J."/>
            <person name="Purushe J."/>
            <person name="Hartskeerl R.A."/>
            <person name="Ahmed A."/>
            <person name="van der Linden H."/>
            <person name="Goris M.G.A."/>
            <person name="Vinetz J.M."/>
            <person name="Sutton G.G."/>
            <person name="Nierman W.C."/>
            <person name="Fouts D.E."/>
        </authorList>
    </citation>
    <scope>NUCLEOTIDE SEQUENCE [LARGE SCALE GENOMIC DNA]</scope>
    <source>
        <strain evidence="1">5399</strain>
    </source>
</reference>
<comment type="caution">
    <text evidence="1">The sequence shown here is derived from an EMBL/GenBank/DDBJ whole genome shotgun (WGS) entry which is preliminary data.</text>
</comment>
<proteinExistence type="predicted"/>
<dbReference type="AlphaFoldDB" id="T0GAB8"/>
<accession>T0GAB8</accession>
<evidence type="ECO:0000313" key="1">
    <source>
        <dbReference type="EMBL" id="EQA43764.1"/>
    </source>
</evidence>
<evidence type="ECO:0000313" key="2">
    <source>
        <dbReference type="Proteomes" id="UP000015454"/>
    </source>
</evidence>
<dbReference type="Proteomes" id="UP000015454">
    <property type="component" value="Unassembled WGS sequence"/>
</dbReference>
<gene>
    <name evidence="1" type="ORF">LEP1GSC050_1834</name>
</gene>
<name>T0GAB8_9LEPT</name>
<organism evidence="1 2">
    <name type="scientific">Leptospira broomii serovar Hurstbridge str. 5399</name>
    <dbReference type="NCBI Taxonomy" id="1049789"/>
    <lineage>
        <taxon>Bacteria</taxon>
        <taxon>Pseudomonadati</taxon>
        <taxon>Spirochaetota</taxon>
        <taxon>Spirochaetia</taxon>
        <taxon>Leptospirales</taxon>
        <taxon>Leptospiraceae</taxon>
        <taxon>Leptospira</taxon>
    </lineage>
</organism>
<keyword evidence="2" id="KW-1185">Reference proteome</keyword>
<protein>
    <submittedName>
        <fullName evidence="1">Uncharacterized protein</fullName>
    </submittedName>
</protein>
<sequence length="100" mass="11877">MNYVFQIKVAKTVISLHIYVSCNEEKYLGLYKNITTKIFSLAVIGVIDYYSRIFKNTNRLRKNTNRNFSPTRFRNIFKDFFFNQLKSTIAEIFNGRLLGF</sequence>